<protein>
    <submittedName>
        <fullName evidence="3">CPBP family intramembrane glutamic endopeptidase</fullName>
        <ecNumber evidence="3">3.4.-.-</ecNumber>
    </submittedName>
</protein>
<evidence type="ECO:0000313" key="4">
    <source>
        <dbReference type="Proteomes" id="UP001253545"/>
    </source>
</evidence>
<comment type="caution">
    <text evidence="3">The sequence shown here is derived from an EMBL/GenBank/DDBJ whole genome shotgun (WGS) entry which is preliminary data.</text>
</comment>
<dbReference type="InterPro" id="IPR003675">
    <property type="entry name" value="Rce1/LyrA-like_dom"/>
</dbReference>
<organism evidence="3 4">
    <name type="scientific">Glaciecola petra</name>
    <dbReference type="NCBI Taxonomy" id="3075602"/>
    <lineage>
        <taxon>Bacteria</taxon>
        <taxon>Pseudomonadati</taxon>
        <taxon>Pseudomonadota</taxon>
        <taxon>Gammaproteobacteria</taxon>
        <taxon>Alteromonadales</taxon>
        <taxon>Alteromonadaceae</taxon>
        <taxon>Glaciecola</taxon>
    </lineage>
</organism>
<reference evidence="3 4" key="1">
    <citation type="submission" date="2023-09" db="EMBL/GenBank/DDBJ databases">
        <authorList>
            <person name="Rey-Velasco X."/>
        </authorList>
    </citation>
    <scope>NUCLEOTIDE SEQUENCE [LARGE SCALE GENOMIC DNA]</scope>
    <source>
        <strain evidence="3 4">P117</strain>
    </source>
</reference>
<gene>
    <name evidence="3" type="ORF">RM552_06350</name>
</gene>
<sequence>MKIKNTPKLVLELCSLFVLVPAVLAYSPYAWLNIMAVILALCLLVEAIKQEWSTVSFSIILAKLRSVTVSRQTWYRILGKWFVFASIACLLVYIYLPDKLFHVLINQPILWLIIVLIYTFLSVLPQEFLYRTFFFKRYAVLGLTQSWFIFLNALLFSLGHLMFHNNLVMVLTFCGGLLFAYTYTQTKSFIAICVEHALYGLWLFTVGIGGMLAFPGG</sequence>
<dbReference type="Pfam" id="PF02517">
    <property type="entry name" value="Rce1-like"/>
    <property type="match status" value="1"/>
</dbReference>
<keyword evidence="1" id="KW-0812">Transmembrane</keyword>
<dbReference type="EC" id="3.4.-.-" evidence="3"/>
<feature type="transmembrane region" description="Helical" evidence="1">
    <location>
        <begin position="138"/>
        <end position="161"/>
    </location>
</feature>
<dbReference type="RefSeq" id="WP_311367932.1">
    <property type="nucleotide sequence ID" value="NZ_JAVRHX010000001.1"/>
</dbReference>
<keyword evidence="1" id="KW-0472">Membrane</keyword>
<keyword evidence="3" id="KW-0378">Hydrolase</keyword>
<feature type="transmembrane region" description="Helical" evidence="1">
    <location>
        <begin position="167"/>
        <end position="184"/>
    </location>
</feature>
<feature type="domain" description="CAAX prenyl protease 2/Lysostaphin resistance protein A-like" evidence="2">
    <location>
        <begin position="110"/>
        <end position="199"/>
    </location>
</feature>
<accession>A0ABU2ZQ42</accession>
<feature type="transmembrane region" description="Helical" evidence="1">
    <location>
        <begin position="108"/>
        <end position="126"/>
    </location>
</feature>
<dbReference type="GO" id="GO:0016787">
    <property type="term" value="F:hydrolase activity"/>
    <property type="evidence" value="ECO:0007669"/>
    <property type="project" value="UniProtKB-KW"/>
</dbReference>
<dbReference type="Proteomes" id="UP001253545">
    <property type="component" value="Unassembled WGS sequence"/>
</dbReference>
<name>A0ABU2ZQ42_9ALTE</name>
<feature type="transmembrane region" description="Helical" evidence="1">
    <location>
        <begin position="196"/>
        <end position="214"/>
    </location>
</feature>
<evidence type="ECO:0000313" key="3">
    <source>
        <dbReference type="EMBL" id="MDT0594459.1"/>
    </source>
</evidence>
<keyword evidence="1" id="KW-1133">Transmembrane helix</keyword>
<evidence type="ECO:0000256" key="1">
    <source>
        <dbReference type="SAM" id="Phobius"/>
    </source>
</evidence>
<evidence type="ECO:0000259" key="2">
    <source>
        <dbReference type="Pfam" id="PF02517"/>
    </source>
</evidence>
<dbReference type="EMBL" id="JAVRHX010000001">
    <property type="protein sequence ID" value="MDT0594459.1"/>
    <property type="molecule type" value="Genomic_DNA"/>
</dbReference>
<proteinExistence type="predicted"/>
<feature type="transmembrane region" description="Helical" evidence="1">
    <location>
        <begin position="74"/>
        <end position="96"/>
    </location>
</feature>
<keyword evidence="4" id="KW-1185">Reference proteome</keyword>